<keyword evidence="7 10" id="KW-0653">Protein transport</keyword>
<evidence type="ECO:0000256" key="10">
    <source>
        <dbReference type="RuleBase" id="RU003879"/>
    </source>
</evidence>
<evidence type="ECO:0000256" key="1">
    <source>
        <dbReference type="ARBA" id="ARBA00004249"/>
    </source>
</evidence>
<evidence type="ECO:0000256" key="7">
    <source>
        <dbReference type="ARBA" id="ARBA00022927"/>
    </source>
</evidence>
<comment type="subcellular location">
    <subcellularLocation>
        <location evidence="1">Cell inner membrane</location>
        <topology evidence="1">Single-pass type II membrane protein</topology>
    </subcellularLocation>
    <subcellularLocation>
        <location evidence="10">Cell membrane</location>
        <topology evidence="10">Single-pass type II membrane protein</topology>
    </subcellularLocation>
</comment>
<accession>A0A832I7I0</accession>
<keyword evidence="5" id="KW-0997">Cell inner membrane</keyword>
<sequence>MKLGPSRAPLAEINVTPLVDVVLVLLIIFMITAPFLQGGLEIDLPKVASRGLDVREGLVVSVRADRTVAVGERVVALADFEDALGRAGAAQRPVFLKADRRVPYGDVVELVARMRRAGVASLGLVTEPPADGSRRR</sequence>
<keyword evidence="8 11" id="KW-1133">Transmembrane helix</keyword>
<dbReference type="AlphaFoldDB" id="A0A832I7I0"/>
<keyword evidence="9 11" id="KW-0472">Membrane</keyword>
<dbReference type="PANTHER" id="PTHR30558:SF12">
    <property type="entry name" value="BIOPOLYMER TRANSPORT PROTEIN EXBD"/>
    <property type="match status" value="1"/>
</dbReference>
<dbReference type="InterPro" id="IPR003400">
    <property type="entry name" value="ExbD"/>
</dbReference>
<evidence type="ECO:0000256" key="4">
    <source>
        <dbReference type="ARBA" id="ARBA00022475"/>
    </source>
</evidence>
<keyword evidence="6 10" id="KW-0812">Transmembrane</keyword>
<dbReference type="GO" id="GO:0005886">
    <property type="term" value="C:plasma membrane"/>
    <property type="evidence" value="ECO:0007669"/>
    <property type="project" value="UniProtKB-SubCell"/>
</dbReference>
<evidence type="ECO:0000256" key="5">
    <source>
        <dbReference type="ARBA" id="ARBA00022519"/>
    </source>
</evidence>
<reference evidence="12" key="1">
    <citation type="journal article" date="2020" name="mSystems">
        <title>Genome- and Community-Level Interaction Insights into Carbon Utilization and Element Cycling Functions of Hydrothermarchaeota in Hydrothermal Sediment.</title>
        <authorList>
            <person name="Zhou Z."/>
            <person name="Liu Y."/>
            <person name="Xu W."/>
            <person name="Pan J."/>
            <person name="Luo Z.H."/>
            <person name="Li M."/>
        </authorList>
    </citation>
    <scope>NUCLEOTIDE SEQUENCE [LARGE SCALE GENOMIC DNA]</scope>
    <source>
        <strain evidence="12">SpSt-381</strain>
    </source>
</reference>
<proteinExistence type="inferred from homology"/>
<dbReference type="PANTHER" id="PTHR30558">
    <property type="entry name" value="EXBD MEMBRANE COMPONENT OF PMF-DRIVEN MACROMOLECULE IMPORT SYSTEM"/>
    <property type="match status" value="1"/>
</dbReference>
<evidence type="ECO:0000256" key="6">
    <source>
        <dbReference type="ARBA" id="ARBA00022692"/>
    </source>
</evidence>
<evidence type="ECO:0000313" key="12">
    <source>
        <dbReference type="EMBL" id="HGZ42057.1"/>
    </source>
</evidence>
<dbReference type="GO" id="GO:0022857">
    <property type="term" value="F:transmembrane transporter activity"/>
    <property type="evidence" value="ECO:0007669"/>
    <property type="project" value="InterPro"/>
</dbReference>
<dbReference type="Pfam" id="PF02472">
    <property type="entry name" value="ExbD"/>
    <property type="match status" value="1"/>
</dbReference>
<evidence type="ECO:0000256" key="8">
    <source>
        <dbReference type="ARBA" id="ARBA00022989"/>
    </source>
</evidence>
<dbReference type="EMBL" id="DSQF01000002">
    <property type="protein sequence ID" value="HGZ42057.1"/>
    <property type="molecule type" value="Genomic_DNA"/>
</dbReference>
<keyword evidence="3 10" id="KW-0813">Transport</keyword>
<organism evidence="12">
    <name type="scientific">Eiseniibacteriota bacterium</name>
    <dbReference type="NCBI Taxonomy" id="2212470"/>
    <lineage>
        <taxon>Bacteria</taxon>
        <taxon>Candidatus Eiseniibacteriota</taxon>
    </lineage>
</organism>
<evidence type="ECO:0000256" key="11">
    <source>
        <dbReference type="SAM" id="Phobius"/>
    </source>
</evidence>
<evidence type="ECO:0000256" key="9">
    <source>
        <dbReference type="ARBA" id="ARBA00023136"/>
    </source>
</evidence>
<dbReference type="Gene3D" id="3.30.420.270">
    <property type="match status" value="1"/>
</dbReference>
<evidence type="ECO:0000256" key="3">
    <source>
        <dbReference type="ARBA" id="ARBA00022448"/>
    </source>
</evidence>
<dbReference type="GO" id="GO:0015031">
    <property type="term" value="P:protein transport"/>
    <property type="evidence" value="ECO:0007669"/>
    <property type="project" value="UniProtKB-KW"/>
</dbReference>
<name>A0A832I7I0_UNCEI</name>
<feature type="transmembrane region" description="Helical" evidence="11">
    <location>
        <begin position="15"/>
        <end position="36"/>
    </location>
</feature>
<keyword evidence="4" id="KW-1003">Cell membrane</keyword>
<comment type="caution">
    <text evidence="12">The sequence shown here is derived from an EMBL/GenBank/DDBJ whole genome shotgun (WGS) entry which is preliminary data.</text>
</comment>
<comment type="similarity">
    <text evidence="2 10">Belongs to the ExbD/TolR family.</text>
</comment>
<protein>
    <submittedName>
        <fullName evidence="12">Protein TolR</fullName>
    </submittedName>
</protein>
<gene>
    <name evidence="12" type="ORF">ENR23_01295</name>
</gene>
<evidence type="ECO:0000256" key="2">
    <source>
        <dbReference type="ARBA" id="ARBA00005811"/>
    </source>
</evidence>